<evidence type="ECO:0000313" key="2">
    <source>
        <dbReference type="Proteomes" id="UP001595945"/>
    </source>
</evidence>
<dbReference type="GeneID" id="73047259"/>
<evidence type="ECO:0000313" key="1">
    <source>
        <dbReference type="EMBL" id="MFC4823625.1"/>
    </source>
</evidence>
<dbReference type="AlphaFoldDB" id="A0ABD5PYM6"/>
<dbReference type="RefSeq" id="WP_254270213.1">
    <property type="nucleotide sequence ID" value="NZ_CP100401.1"/>
</dbReference>
<evidence type="ECO:0008006" key="3">
    <source>
        <dbReference type="Google" id="ProtNLM"/>
    </source>
</evidence>
<organism evidence="1 2">
    <name type="scientific">Halorussus aquaticus</name>
    <dbReference type="NCBI Taxonomy" id="2953748"/>
    <lineage>
        <taxon>Archaea</taxon>
        <taxon>Methanobacteriati</taxon>
        <taxon>Methanobacteriota</taxon>
        <taxon>Stenosarchaea group</taxon>
        <taxon>Halobacteria</taxon>
        <taxon>Halobacteriales</taxon>
        <taxon>Haladaptataceae</taxon>
        <taxon>Halorussus</taxon>
    </lineage>
</organism>
<dbReference type="Proteomes" id="UP001595945">
    <property type="component" value="Unassembled WGS sequence"/>
</dbReference>
<dbReference type="EMBL" id="JBHSHT010000001">
    <property type="protein sequence ID" value="MFC4823625.1"/>
    <property type="molecule type" value="Genomic_DNA"/>
</dbReference>
<comment type="caution">
    <text evidence="1">The sequence shown here is derived from an EMBL/GenBank/DDBJ whole genome shotgun (WGS) entry which is preliminary data.</text>
</comment>
<name>A0ABD5PYM6_9EURY</name>
<sequence length="317" mass="35191">MDRREFLATGATLTVAAFGGCTGCARMPAASLQMESITDAEIAEKVTHELEDGASDRRRLVADAVENGSATVEDVDPPLAANKSFVYEGSVYRLSHEVVESVPATTFHFTLDPVEGSVAESETVRYADLPAVDREKFAENGWDDGSFLGFGSSLLYLDREIPDSALVPDPERPVVVWDSETKGRFEVDDSRSTELKTYRYAAEVVDSSAERYGAEVRERYAFALSGLTSAERDIVRQAVETEDGYRVPPDETPPDAMWKLAKRFRPHEEVRYAWEDEEDAGGSGRIDGSYLVRRDGEVYWTSVHVSRDQFTTTANEN</sequence>
<proteinExistence type="predicted"/>
<accession>A0ABD5PYM6</accession>
<gene>
    <name evidence="1" type="ORF">ACFO9K_05075</name>
</gene>
<keyword evidence="2" id="KW-1185">Reference proteome</keyword>
<protein>
    <recommendedName>
        <fullName evidence="3">Outer membrane lipoprotein-sorting protein</fullName>
    </recommendedName>
</protein>
<dbReference type="PROSITE" id="PS51257">
    <property type="entry name" value="PROKAR_LIPOPROTEIN"/>
    <property type="match status" value="1"/>
</dbReference>
<reference evidence="1 2" key="1">
    <citation type="journal article" date="2019" name="Int. J. Syst. Evol. Microbiol.">
        <title>The Global Catalogue of Microorganisms (GCM) 10K type strain sequencing project: providing services to taxonomists for standard genome sequencing and annotation.</title>
        <authorList>
            <consortium name="The Broad Institute Genomics Platform"/>
            <consortium name="The Broad Institute Genome Sequencing Center for Infectious Disease"/>
            <person name="Wu L."/>
            <person name="Ma J."/>
        </authorList>
    </citation>
    <scope>NUCLEOTIDE SEQUENCE [LARGE SCALE GENOMIC DNA]</scope>
    <source>
        <strain evidence="1 2">XZYJ18</strain>
    </source>
</reference>